<evidence type="ECO:0000313" key="8">
    <source>
        <dbReference type="EMBL" id="BBM82623.1"/>
    </source>
</evidence>
<dbReference type="GO" id="GO:0006310">
    <property type="term" value="P:DNA recombination"/>
    <property type="evidence" value="ECO:0007669"/>
    <property type="project" value="UniProtKB-KW"/>
</dbReference>
<organism evidence="8 9">
    <name type="scientific">Uabimicrobium amorphum</name>
    <dbReference type="NCBI Taxonomy" id="2596890"/>
    <lineage>
        <taxon>Bacteria</taxon>
        <taxon>Pseudomonadati</taxon>
        <taxon>Planctomycetota</taxon>
        <taxon>Candidatus Uabimicrobiia</taxon>
        <taxon>Candidatus Uabimicrobiales</taxon>
        <taxon>Candidatus Uabimicrobiaceae</taxon>
        <taxon>Candidatus Uabimicrobium</taxon>
    </lineage>
</organism>
<dbReference type="Proteomes" id="UP000326354">
    <property type="component" value="Chromosome"/>
</dbReference>
<gene>
    <name evidence="8" type="ORF">UABAM_00966</name>
</gene>
<dbReference type="InterPro" id="IPR050090">
    <property type="entry name" value="Tyrosine_recombinase_XerCD"/>
</dbReference>
<dbReference type="Gene3D" id="1.10.443.10">
    <property type="entry name" value="Intergrase catalytic core"/>
    <property type="match status" value="1"/>
</dbReference>
<dbReference type="AlphaFoldDB" id="A0A5S9F208"/>
<dbReference type="RefSeq" id="WP_151966859.1">
    <property type="nucleotide sequence ID" value="NZ_AP019860.1"/>
</dbReference>
<keyword evidence="3 5" id="KW-0238">DNA-binding</keyword>
<dbReference type="InterPro" id="IPR011010">
    <property type="entry name" value="DNA_brk_join_enz"/>
</dbReference>
<keyword evidence="9" id="KW-1185">Reference proteome</keyword>
<keyword evidence="4" id="KW-0233">DNA recombination</keyword>
<dbReference type="PROSITE" id="PS51898">
    <property type="entry name" value="TYR_RECOMBINASE"/>
    <property type="match status" value="1"/>
</dbReference>
<dbReference type="InterPro" id="IPR002104">
    <property type="entry name" value="Integrase_catalytic"/>
</dbReference>
<comment type="similarity">
    <text evidence="1">Belongs to the 'phage' integrase family.</text>
</comment>
<protein>
    <submittedName>
        <fullName evidence="8">Tyrosine recombinase XerC</fullName>
    </submittedName>
</protein>
<feature type="domain" description="Core-binding (CB)" evidence="7">
    <location>
        <begin position="19"/>
        <end position="101"/>
    </location>
</feature>
<dbReference type="KEGG" id="uam:UABAM_00966"/>
<evidence type="ECO:0000256" key="4">
    <source>
        <dbReference type="ARBA" id="ARBA00023172"/>
    </source>
</evidence>
<dbReference type="EMBL" id="AP019860">
    <property type="protein sequence ID" value="BBM82623.1"/>
    <property type="molecule type" value="Genomic_DNA"/>
</dbReference>
<proteinExistence type="inferred from homology"/>
<reference evidence="8 9" key="1">
    <citation type="submission" date="2019-08" db="EMBL/GenBank/DDBJ databases">
        <title>Complete genome sequence of Candidatus Uab amorphum.</title>
        <authorList>
            <person name="Shiratori T."/>
            <person name="Suzuki S."/>
            <person name="Kakizawa Y."/>
            <person name="Ishida K."/>
        </authorList>
    </citation>
    <scope>NUCLEOTIDE SEQUENCE [LARGE SCALE GENOMIC DNA]</scope>
    <source>
        <strain evidence="8 9">SRT547</strain>
    </source>
</reference>
<evidence type="ECO:0000256" key="1">
    <source>
        <dbReference type="ARBA" id="ARBA00008857"/>
    </source>
</evidence>
<name>A0A5S9F208_UABAM</name>
<dbReference type="InterPro" id="IPR044068">
    <property type="entry name" value="CB"/>
</dbReference>
<evidence type="ECO:0000313" key="9">
    <source>
        <dbReference type="Proteomes" id="UP000326354"/>
    </source>
</evidence>
<dbReference type="PANTHER" id="PTHR30349">
    <property type="entry name" value="PHAGE INTEGRASE-RELATED"/>
    <property type="match status" value="1"/>
</dbReference>
<dbReference type="PANTHER" id="PTHR30349:SF41">
    <property type="entry name" value="INTEGRASE_RECOMBINASE PROTEIN MJ0367-RELATED"/>
    <property type="match status" value="1"/>
</dbReference>
<dbReference type="InterPro" id="IPR010998">
    <property type="entry name" value="Integrase_recombinase_N"/>
</dbReference>
<keyword evidence="2" id="KW-0229">DNA integration</keyword>
<sequence>MNIVLQGNNDENLLRILNKSIYETIDEYIYEKYSNPNTISSYKSYIIRHVNKIHFEKLQDLNHIHYIDIRKTIVAFIKSFSSPNTKRVVISCLRGFWNYLCDVYGYKKNPVPAKMNLPPRQSKSLTKSLTFDKIKRLLDKLQSYTKFGFCDHVKYVLTATLATTGLRISEVLQITTQMVEEGCVSIVQKRGKTRKLDLPTQIQKALWDFICLYEIKGQVFQTSTRQAMGRVYAHRIVKKATGISPHGFRKSVIEMLIEKGIHNHEVAKVSGHSSINMVFYYDNRDTIAEAHKGLAMDLMQ</sequence>
<dbReference type="GO" id="GO:0003677">
    <property type="term" value="F:DNA binding"/>
    <property type="evidence" value="ECO:0007669"/>
    <property type="project" value="UniProtKB-UniRule"/>
</dbReference>
<dbReference type="InterPro" id="IPR013762">
    <property type="entry name" value="Integrase-like_cat_sf"/>
</dbReference>
<evidence type="ECO:0000256" key="5">
    <source>
        <dbReference type="PROSITE-ProRule" id="PRU01248"/>
    </source>
</evidence>
<dbReference type="Gene3D" id="1.10.150.130">
    <property type="match status" value="1"/>
</dbReference>
<evidence type="ECO:0000259" key="6">
    <source>
        <dbReference type="PROSITE" id="PS51898"/>
    </source>
</evidence>
<evidence type="ECO:0000259" key="7">
    <source>
        <dbReference type="PROSITE" id="PS51900"/>
    </source>
</evidence>
<dbReference type="SUPFAM" id="SSF56349">
    <property type="entry name" value="DNA breaking-rejoining enzymes"/>
    <property type="match status" value="1"/>
</dbReference>
<dbReference type="OrthoDB" id="9801717at2"/>
<accession>A0A5S9F208</accession>
<dbReference type="PROSITE" id="PS51900">
    <property type="entry name" value="CB"/>
    <property type="match status" value="1"/>
</dbReference>
<dbReference type="CDD" id="cd00397">
    <property type="entry name" value="DNA_BRE_C"/>
    <property type="match status" value="1"/>
</dbReference>
<dbReference type="Pfam" id="PF00589">
    <property type="entry name" value="Phage_integrase"/>
    <property type="match status" value="1"/>
</dbReference>
<evidence type="ECO:0000256" key="2">
    <source>
        <dbReference type="ARBA" id="ARBA00022908"/>
    </source>
</evidence>
<evidence type="ECO:0000256" key="3">
    <source>
        <dbReference type="ARBA" id="ARBA00023125"/>
    </source>
</evidence>
<feature type="domain" description="Tyr recombinase" evidence="6">
    <location>
        <begin position="124"/>
        <end position="297"/>
    </location>
</feature>
<dbReference type="GO" id="GO:0015074">
    <property type="term" value="P:DNA integration"/>
    <property type="evidence" value="ECO:0007669"/>
    <property type="project" value="UniProtKB-KW"/>
</dbReference>